<name>A0A0V1DKA2_TRIPS</name>
<reference evidence="2 3" key="1">
    <citation type="submission" date="2015-01" db="EMBL/GenBank/DDBJ databases">
        <title>Evolution of Trichinella species and genotypes.</title>
        <authorList>
            <person name="Korhonen P.K."/>
            <person name="Edoardo P."/>
            <person name="Giuseppe L.R."/>
            <person name="Gasser R.B."/>
        </authorList>
    </citation>
    <scope>NUCLEOTIDE SEQUENCE [LARGE SCALE GENOMIC DNA]</scope>
    <source>
        <strain evidence="2">ISS13</strain>
    </source>
</reference>
<dbReference type="Proteomes" id="UP000054632">
    <property type="component" value="Unassembled WGS sequence"/>
</dbReference>
<accession>A0A0V1DKA2</accession>
<feature type="chain" id="PRO_5006876844" evidence="1">
    <location>
        <begin position="20"/>
        <end position="45"/>
    </location>
</feature>
<dbReference type="EMBL" id="JYDR01002743">
    <property type="protein sequence ID" value="KRY62044.1"/>
    <property type="molecule type" value="Genomic_DNA"/>
</dbReference>
<evidence type="ECO:0000256" key="1">
    <source>
        <dbReference type="SAM" id="SignalP"/>
    </source>
</evidence>
<dbReference type="AlphaFoldDB" id="A0A0V1DKA2"/>
<comment type="caution">
    <text evidence="2">The sequence shown here is derived from an EMBL/GenBank/DDBJ whole genome shotgun (WGS) entry which is preliminary data.</text>
</comment>
<sequence>LFRECKLLLTLCSLPPVNTQVAVTPDTQYYSTVLQNQLIFAILTL</sequence>
<protein>
    <submittedName>
        <fullName evidence="2">Uncharacterized protein</fullName>
    </submittedName>
</protein>
<evidence type="ECO:0000313" key="3">
    <source>
        <dbReference type="Proteomes" id="UP000054632"/>
    </source>
</evidence>
<keyword evidence="1" id="KW-0732">Signal</keyword>
<feature type="non-terminal residue" evidence="2">
    <location>
        <position position="1"/>
    </location>
</feature>
<gene>
    <name evidence="2" type="ORF">T4A_485</name>
</gene>
<organism evidence="2 3">
    <name type="scientific">Trichinella pseudospiralis</name>
    <name type="common">Parasitic roundworm</name>
    <dbReference type="NCBI Taxonomy" id="6337"/>
    <lineage>
        <taxon>Eukaryota</taxon>
        <taxon>Metazoa</taxon>
        <taxon>Ecdysozoa</taxon>
        <taxon>Nematoda</taxon>
        <taxon>Enoplea</taxon>
        <taxon>Dorylaimia</taxon>
        <taxon>Trichinellida</taxon>
        <taxon>Trichinellidae</taxon>
        <taxon>Trichinella</taxon>
    </lineage>
</organism>
<evidence type="ECO:0000313" key="2">
    <source>
        <dbReference type="EMBL" id="KRY62044.1"/>
    </source>
</evidence>
<feature type="signal peptide" evidence="1">
    <location>
        <begin position="1"/>
        <end position="19"/>
    </location>
</feature>
<proteinExistence type="predicted"/>
<feature type="non-terminal residue" evidence="2">
    <location>
        <position position="45"/>
    </location>
</feature>